<evidence type="ECO:0008006" key="3">
    <source>
        <dbReference type="Google" id="ProtNLM"/>
    </source>
</evidence>
<dbReference type="AlphaFoldDB" id="A0A6A7Y7P0"/>
<organism evidence="1 2">
    <name type="scientific">Segnochrobactrum spirostomi</name>
    <dbReference type="NCBI Taxonomy" id="2608987"/>
    <lineage>
        <taxon>Bacteria</taxon>
        <taxon>Pseudomonadati</taxon>
        <taxon>Pseudomonadota</taxon>
        <taxon>Alphaproteobacteria</taxon>
        <taxon>Hyphomicrobiales</taxon>
        <taxon>Segnochrobactraceae</taxon>
        <taxon>Segnochrobactrum</taxon>
    </lineage>
</organism>
<evidence type="ECO:0000313" key="1">
    <source>
        <dbReference type="EMBL" id="MQT14008.1"/>
    </source>
</evidence>
<sequence length="158" mass="17065">MAGTRRDASRSKGRGRTLILAASLIALSGCITDGFMPGGDTYAWTKPNTTRAQRRLDINECTLAAAREVPPVMGTEIVPGIYDPGPVFCTGAGFFMTCSQSMGMSIPPMAVPVDYNVKLRQKYVDVCLQKKGYALAKVKFCQSKDDLVTEDCVSADKL</sequence>
<reference evidence="1 2" key="1">
    <citation type="submission" date="2019-09" db="EMBL/GenBank/DDBJ databases">
        <title>Segnochrobactrum spirostomi gen. nov., sp. nov., isolated from the ciliate Spirostomum cf. yagiui and description of a novel family, Segnochrobactraceae fam. nov. within the order Rhizobiales of the class Alphaproteobacteria.</title>
        <authorList>
            <person name="Akter S."/>
            <person name="Shazib S.U.A."/>
            <person name="Shin M.K."/>
        </authorList>
    </citation>
    <scope>NUCLEOTIDE SEQUENCE [LARGE SCALE GENOMIC DNA]</scope>
    <source>
        <strain evidence="1 2">Sp-1</strain>
    </source>
</reference>
<accession>A0A6A7Y7P0</accession>
<evidence type="ECO:0000313" key="2">
    <source>
        <dbReference type="Proteomes" id="UP000332515"/>
    </source>
</evidence>
<keyword evidence="2" id="KW-1185">Reference proteome</keyword>
<dbReference type="RefSeq" id="WP_153483850.1">
    <property type="nucleotide sequence ID" value="NZ_VWNA01000001.1"/>
</dbReference>
<name>A0A6A7Y7P0_9HYPH</name>
<comment type="caution">
    <text evidence="1">The sequence shown here is derived from an EMBL/GenBank/DDBJ whole genome shotgun (WGS) entry which is preliminary data.</text>
</comment>
<dbReference type="Proteomes" id="UP000332515">
    <property type="component" value="Unassembled WGS sequence"/>
</dbReference>
<gene>
    <name evidence="1" type="ORF">F0357_15430</name>
</gene>
<dbReference type="EMBL" id="VWNA01000001">
    <property type="protein sequence ID" value="MQT14008.1"/>
    <property type="molecule type" value="Genomic_DNA"/>
</dbReference>
<dbReference type="PROSITE" id="PS51257">
    <property type="entry name" value="PROKAR_LIPOPROTEIN"/>
    <property type="match status" value="1"/>
</dbReference>
<protein>
    <recommendedName>
        <fullName evidence="3">Lipoprotein</fullName>
    </recommendedName>
</protein>
<proteinExistence type="predicted"/>